<keyword evidence="1" id="KW-0812">Transmembrane</keyword>
<feature type="transmembrane region" description="Helical" evidence="1">
    <location>
        <begin position="190"/>
        <end position="210"/>
    </location>
</feature>
<dbReference type="Proteomes" id="UP001596405">
    <property type="component" value="Unassembled WGS sequence"/>
</dbReference>
<evidence type="ECO:0000313" key="2">
    <source>
        <dbReference type="EMBL" id="MFC6999019.1"/>
    </source>
</evidence>
<protein>
    <recommendedName>
        <fullName evidence="4">PH domain-containing protein</fullName>
    </recommendedName>
</protein>
<evidence type="ECO:0000313" key="3">
    <source>
        <dbReference type="Proteomes" id="UP001596405"/>
    </source>
</evidence>
<dbReference type="EMBL" id="JBHSYQ010000008">
    <property type="protein sequence ID" value="MFC6999019.1"/>
    <property type="molecule type" value="Genomic_DNA"/>
</dbReference>
<feature type="transmembrane region" description="Helical" evidence="1">
    <location>
        <begin position="24"/>
        <end position="46"/>
    </location>
</feature>
<evidence type="ECO:0008006" key="4">
    <source>
        <dbReference type="Google" id="ProtNLM"/>
    </source>
</evidence>
<accession>A0ABW2DMP1</accession>
<sequence>MLAAFGAAPFYVFKKAIEEGKLELNVATVAAFVLLLLFLGGIAAIMKWAKVITIDKDRQLVTILHPFLLQKRMYNFNEILGFQWDYVSGKVTYKFLKLKASDGRTFQFLDFEMANFREVEGWIAQLFDLRVGKSWKLATPKQKAFEELRSKEFDIEQAEDIRWYLRFCIVGAVVSIIVHLYVLYERELSISTGSAIFLAIIFAFTVGVLIKYKEINRILNE</sequence>
<comment type="caution">
    <text evidence="2">The sequence shown here is derived from an EMBL/GenBank/DDBJ whole genome shotgun (WGS) entry which is preliminary data.</text>
</comment>
<keyword evidence="1" id="KW-1133">Transmembrane helix</keyword>
<keyword evidence="3" id="KW-1185">Reference proteome</keyword>
<organism evidence="2 3">
    <name type="scientific">Rufibacter roseus</name>
    <dbReference type="NCBI Taxonomy" id="1567108"/>
    <lineage>
        <taxon>Bacteria</taxon>
        <taxon>Pseudomonadati</taxon>
        <taxon>Bacteroidota</taxon>
        <taxon>Cytophagia</taxon>
        <taxon>Cytophagales</taxon>
        <taxon>Hymenobacteraceae</taxon>
        <taxon>Rufibacter</taxon>
    </lineage>
</organism>
<proteinExistence type="predicted"/>
<gene>
    <name evidence="2" type="ORF">ACFQHR_15375</name>
</gene>
<dbReference type="RefSeq" id="WP_066624248.1">
    <property type="nucleotide sequence ID" value="NZ_JBHSYQ010000008.1"/>
</dbReference>
<feature type="transmembrane region" description="Helical" evidence="1">
    <location>
        <begin position="163"/>
        <end position="184"/>
    </location>
</feature>
<keyword evidence="1" id="KW-0472">Membrane</keyword>
<name>A0ABW2DMP1_9BACT</name>
<evidence type="ECO:0000256" key="1">
    <source>
        <dbReference type="SAM" id="Phobius"/>
    </source>
</evidence>
<reference evidence="3" key="1">
    <citation type="journal article" date="2019" name="Int. J. Syst. Evol. Microbiol.">
        <title>The Global Catalogue of Microorganisms (GCM) 10K type strain sequencing project: providing services to taxonomists for standard genome sequencing and annotation.</title>
        <authorList>
            <consortium name="The Broad Institute Genomics Platform"/>
            <consortium name="The Broad Institute Genome Sequencing Center for Infectious Disease"/>
            <person name="Wu L."/>
            <person name="Ma J."/>
        </authorList>
    </citation>
    <scope>NUCLEOTIDE SEQUENCE [LARGE SCALE GENOMIC DNA]</scope>
    <source>
        <strain evidence="3">CGMCC 4.7393</strain>
    </source>
</reference>